<gene>
    <name evidence="2" type="ORF">RIMI_LOCUS20312776</name>
</gene>
<comment type="caution">
    <text evidence="2">The sequence shown here is derived from an EMBL/GenBank/DDBJ whole genome shotgun (WGS) entry which is preliminary data.</text>
</comment>
<protein>
    <submittedName>
        <fullName evidence="2">Uncharacterized protein</fullName>
    </submittedName>
</protein>
<sequence length="497" mass="56400">MLDECLTPSVKHGEKTLTVNVTTLHGQKMVTQQVSSNIDCRSGKINLNGFPVNRGVSRITCTMDIKDYEPSGEPQKITHNGLVSVRLLVLHTPMNYSRTQIIVQQEVVAIGGNKVNESQVAEMELIVNRRMEIFWYSTSTLKLEDSHLFSIPWDNDVLFTFPNIPESAGDSVPQQTTREYSVGQNTTFDEEPFPGKLPETPIRAVIPASSYKVMCEFADELRDKLCLIWSRLYPILVNITQVLIAGVIGAAVVLELLKIFYPLKEPKWILQASDFKDSHLLVKYEIDLMIDFQKTIWSCCIVEGIDILQCEENAISPTLTCLHKAILPCAGVYYGGQRMNFNPILQPAGKERVNQTPENPASMAENCSLQIQGTAGCAYLSGHHQQRSRHVLKECWLPGTYKTKACKAGLGHSSTLENQNMKRSKPSLIALIFSSRYSCTILSIRSPRNYNPWQKLCNYRPWRMFIQLFNFVEKKQIIDMAQNYSHFKWQLSGFKKH</sequence>
<keyword evidence="1" id="KW-0472">Membrane</keyword>
<keyword evidence="1" id="KW-0812">Transmembrane</keyword>
<dbReference type="InterPro" id="IPR042319">
    <property type="entry name" value="GINM1"/>
</dbReference>
<keyword evidence="3" id="KW-1185">Reference proteome</keyword>
<dbReference type="PANTHER" id="PTHR28549:SF1">
    <property type="entry name" value="GLYCOPROTEIN INTEGRAL MEMBRANE PROTEIN 1"/>
    <property type="match status" value="1"/>
</dbReference>
<dbReference type="EMBL" id="CAUEEQ010067581">
    <property type="protein sequence ID" value="CAJ0965456.1"/>
    <property type="molecule type" value="Genomic_DNA"/>
</dbReference>
<feature type="transmembrane region" description="Helical" evidence="1">
    <location>
        <begin position="232"/>
        <end position="257"/>
    </location>
</feature>
<evidence type="ECO:0000313" key="3">
    <source>
        <dbReference type="Proteomes" id="UP001176940"/>
    </source>
</evidence>
<dbReference type="PANTHER" id="PTHR28549">
    <property type="entry name" value="GLYCOPROTEIN INTEGRAL MEMBRANE PROTEIN 1"/>
    <property type="match status" value="1"/>
</dbReference>
<dbReference type="Proteomes" id="UP001176940">
    <property type="component" value="Unassembled WGS sequence"/>
</dbReference>
<evidence type="ECO:0000256" key="1">
    <source>
        <dbReference type="SAM" id="Phobius"/>
    </source>
</evidence>
<accession>A0ABN9MFD8</accession>
<reference evidence="2" key="1">
    <citation type="submission" date="2023-07" db="EMBL/GenBank/DDBJ databases">
        <authorList>
            <person name="Stuckert A."/>
        </authorList>
    </citation>
    <scope>NUCLEOTIDE SEQUENCE</scope>
</reference>
<keyword evidence="1" id="KW-1133">Transmembrane helix</keyword>
<evidence type="ECO:0000313" key="2">
    <source>
        <dbReference type="EMBL" id="CAJ0965456.1"/>
    </source>
</evidence>
<name>A0ABN9MFD8_9NEOB</name>
<organism evidence="2 3">
    <name type="scientific">Ranitomeya imitator</name>
    <name type="common">mimic poison frog</name>
    <dbReference type="NCBI Taxonomy" id="111125"/>
    <lineage>
        <taxon>Eukaryota</taxon>
        <taxon>Metazoa</taxon>
        <taxon>Chordata</taxon>
        <taxon>Craniata</taxon>
        <taxon>Vertebrata</taxon>
        <taxon>Euteleostomi</taxon>
        <taxon>Amphibia</taxon>
        <taxon>Batrachia</taxon>
        <taxon>Anura</taxon>
        <taxon>Neobatrachia</taxon>
        <taxon>Hyloidea</taxon>
        <taxon>Dendrobatidae</taxon>
        <taxon>Dendrobatinae</taxon>
        <taxon>Ranitomeya</taxon>
    </lineage>
</organism>
<proteinExistence type="predicted"/>